<evidence type="ECO:0000313" key="1">
    <source>
        <dbReference type="EMBL" id="CCO47737.1"/>
    </source>
</evidence>
<dbReference type="Proteomes" id="UP000018211">
    <property type="component" value="Unassembled WGS sequence"/>
</dbReference>
<evidence type="ECO:0000313" key="2">
    <source>
        <dbReference type="Proteomes" id="UP000018211"/>
    </source>
</evidence>
<dbReference type="AlphaFoldDB" id="A0AAV2VT27"/>
<name>A0AAV2VT27_9VIBR</name>
<organism evidence="1 2">
    <name type="scientific">Vibrio nigripulchritudo SOn1</name>
    <dbReference type="NCBI Taxonomy" id="1238450"/>
    <lineage>
        <taxon>Bacteria</taxon>
        <taxon>Pseudomonadati</taxon>
        <taxon>Pseudomonadota</taxon>
        <taxon>Gammaproteobacteria</taxon>
        <taxon>Vibrionales</taxon>
        <taxon>Vibrionaceae</taxon>
        <taxon>Vibrio</taxon>
    </lineage>
</organism>
<accession>A0AAV2VT27</accession>
<reference evidence="1 2" key="1">
    <citation type="journal article" date="2013" name="ISME J.">
        <title>Comparative genomics of pathogenic lineages of Vibrio nigripulchritudo identifies virulence-associated traits.</title>
        <authorList>
            <person name="Goudenege D."/>
            <person name="Labreuche Y."/>
            <person name="Krin E."/>
            <person name="Ansquer D."/>
            <person name="Mangenot S."/>
            <person name="Calteau A."/>
            <person name="Medigue C."/>
            <person name="Mazel D."/>
            <person name="Polz M.F."/>
            <person name="Le Roux F."/>
        </authorList>
    </citation>
    <scope>NUCLEOTIDE SEQUENCE [LARGE SCALE GENOMIC DNA]</scope>
    <source>
        <strain evidence="1 2">SOn1</strain>
    </source>
</reference>
<proteinExistence type="predicted"/>
<protein>
    <submittedName>
        <fullName evidence="1">Uncharacterized protein</fullName>
    </submittedName>
</protein>
<dbReference type="EMBL" id="CAOF01000125">
    <property type="protein sequence ID" value="CCO47737.1"/>
    <property type="molecule type" value="Genomic_DNA"/>
</dbReference>
<comment type="caution">
    <text evidence="1">The sequence shown here is derived from an EMBL/GenBank/DDBJ whole genome shotgun (WGS) entry which is preliminary data.</text>
</comment>
<gene>
    <name evidence="1" type="ORF">VIBNISOn1_340052</name>
</gene>
<sequence length="40" mass="4375">MFSTVAAMVTALGKTLLKAKTSQITLIYTQGGHDANSRYW</sequence>